<accession>A0A1B6GMI5</accession>
<evidence type="ECO:0000313" key="2">
    <source>
        <dbReference type="EMBL" id="JAS63645.1"/>
    </source>
</evidence>
<dbReference type="EMBL" id="GECZ01006124">
    <property type="protein sequence ID" value="JAS63645.1"/>
    <property type="molecule type" value="Transcribed_RNA"/>
</dbReference>
<protein>
    <submittedName>
        <fullName evidence="2">Uncharacterized protein</fullName>
    </submittedName>
</protein>
<reference evidence="2" key="1">
    <citation type="submission" date="2015-11" db="EMBL/GenBank/DDBJ databases">
        <title>De novo transcriptome assembly of four potential Pierce s Disease insect vectors from Arizona vineyards.</title>
        <authorList>
            <person name="Tassone E.E."/>
        </authorList>
    </citation>
    <scope>NUCLEOTIDE SEQUENCE</scope>
</reference>
<feature type="non-terminal residue" evidence="2">
    <location>
        <position position="1"/>
    </location>
</feature>
<organism evidence="2">
    <name type="scientific">Cuerna arida</name>
    <dbReference type="NCBI Taxonomy" id="1464854"/>
    <lineage>
        <taxon>Eukaryota</taxon>
        <taxon>Metazoa</taxon>
        <taxon>Ecdysozoa</taxon>
        <taxon>Arthropoda</taxon>
        <taxon>Hexapoda</taxon>
        <taxon>Insecta</taxon>
        <taxon>Pterygota</taxon>
        <taxon>Neoptera</taxon>
        <taxon>Paraneoptera</taxon>
        <taxon>Hemiptera</taxon>
        <taxon>Auchenorrhyncha</taxon>
        <taxon>Membracoidea</taxon>
        <taxon>Cicadellidae</taxon>
        <taxon>Cicadellinae</taxon>
        <taxon>Proconiini</taxon>
        <taxon>Cuerna</taxon>
    </lineage>
</organism>
<gene>
    <name evidence="2" type="ORF">g.30324</name>
</gene>
<proteinExistence type="inferred from homology"/>
<dbReference type="PANTHER" id="PTHR12373:SF0">
    <property type="entry name" value="ENHANCER OF RUDIMENTARY HOMOLOG"/>
    <property type="match status" value="1"/>
</dbReference>
<evidence type="ECO:0000256" key="1">
    <source>
        <dbReference type="ARBA" id="ARBA00007491"/>
    </source>
</evidence>
<name>A0A1B6GMI5_9HEMI</name>
<dbReference type="InterPro" id="IPR035912">
    <property type="entry name" value="EHR_sf"/>
</dbReference>
<sequence>ESYNNNIKATERELDLYPLVLSIDFIKMENRSMFGPEFQTHCILLLQTGPIESRSFSDFENLYDLCKYVVKIFQECLGSSHTYKKFISYSPPEVLKFVNDLPDISCLVYNKDLNMYAPYPKEWILEQILHYFKEMMSAYEEGESEIWLQ</sequence>
<dbReference type="AlphaFoldDB" id="A0A1B6GMI5"/>
<dbReference type="InterPro" id="IPR000781">
    <property type="entry name" value="ERH"/>
</dbReference>
<dbReference type="Gene3D" id="3.30.2260.10">
    <property type="entry name" value="Enhancer of rudimentary"/>
    <property type="match status" value="1"/>
</dbReference>
<comment type="similarity">
    <text evidence="1">Belongs to the E(R) family.</text>
</comment>
<dbReference type="PANTHER" id="PTHR12373">
    <property type="entry name" value="ENHANCER OF RUDIMENTARY ERH"/>
    <property type="match status" value="1"/>
</dbReference>
<dbReference type="Pfam" id="PF01133">
    <property type="entry name" value="ER"/>
    <property type="match status" value="1"/>
</dbReference>
<dbReference type="SUPFAM" id="SSF143875">
    <property type="entry name" value="ERH-like"/>
    <property type="match status" value="1"/>
</dbReference>